<dbReference type="EMBL" id="ML986600">
    <property type="protein sequence ID" value="KAF2266194.1"/>
    <property type="molecule type" value="Genomic_DNA"/>
</dbReference>
<sequence length="1005" mass="114938">MPLNLFPSALGSPSHFARAVCAPIPSCLHASMVNVSRDQRRPWVRIASLSTIAPAPLLTARTGCVFARHLKRRQWLSIPSRHRFSSQIVPKQELQAIQEVEWESTTDIAAPVFGPNETNMPEDVSQRVKSISPLRHALYRLRPSRGRYKRRRQSQPGLILDAIQNSHIKDAYNIRVPGNTYAGACRNKTRNLRRKIGYSPPGVDEEQSANASELTDRMPQRLPVSLYTILHRCVEAFSLSPSARPEWQLTDQELKFLQNRGFLQDSVEQWAACILDTKPQTAANIFRPGKSFPPLFLLLLFLRRRYLDAYTLGIILRHVNLRTQVEPLTWTGLKILSVRLTRHARRVWPESIPWVASMFTNEVTKLIDDGAGDSGVLAIKDSDLTHFCNSLLSILALPASLHPFLSSAHQEMAQFEVLKFMANHSPALIVTQQGFRSVARVQLARPKSLQEREWAKLKGPSWPPWKEDRTAMDEGKGREFGMSKASQILQRMYEGGYVGGKWEQIIEMYAGWDTDWSPTIQTRSLVLDMSTDDHNHKRLEYLLWAARVRTTRSRREAWACFLEYEGSGTPARKEVYQAMFEKLLHFEFEESKLAPPDKLSDSHGPVITEQFPGDMKEVWPDPKTPLHLVYLKEPIPSFEQLYRRMREKGIKPNMRLLALLIGRCPDFTVGLEVLVSVKSDLGGGLEALLEGSFTDSSVRELPPYFVASFLRFLCRFGRYSHQPSEDPIAVEPSEHHERFVNDRHYLLECAYALLVHLRPSYRPVWTAYMEALLFQRWGRGMTKAEQGLKSAKQYRIMCNLLDKMQKEQLELDDEQFQLVCTSLGYVAQNAYQGHLHPPDVRHVLTESRYIRKLFHDLVSANLDPKDDPSVENKHSVPPHIPGPTVLHTYVRALAILHDYEGLYSFATWAHTHHTKITARVNQQRSGPRAWRRTLIALRAGITGRLHPRPKLDLGQKKVEEDLVQLVKAQIEGIEEWGGWPSSNEVNMYNIGVLKKTDSPWHRIAG</sequence>
<evidence type="ECO:0000313" key="3">
    <source>
        <dbReference type="Proteomes" id="UP000800093"/>
    </source>
</evidence>
<gene>
    <name evidence="2" type="ORF">CC78DRAFT_615270</name>
</gene>
<keyword evidence="3" id="KW-1185">Reference proteome</keyword>
<comment type="caution">
    <text evidence="2">The sequence shown here is derived from an EMBL/GenBank/DDBJ whole genome shotgun (WGS) entry which is preliminary data.</text>
</comment>
<proteinExistence type="predicted"/>
<evidence type="ECO:0000256" key="1">
    <source>
        <dbReference type="SAM" id="MobiDB-lite"/>
    </source>
</evidence>
<protein>
    <submittedName>
        <fullName evidence="2">Uncharacterized protein</fullName>
    </submittedName>
</protein>
<dbReference type="AlphaFoldDB" id="A0A9P4KHE3"/>
<dbReference type="Proteomes" id="UP000800093">
    <property type="component" value="Unassembled WGS sequence"/>
</dbReference>
<dbReference type="OrthoDB" id="410701at2759"/>
<evidence type="ECO:0000313" key="2">
    <source>
        <dbReference type="EMBL" id="KAF2266194.1"/>
    </source>
</evidence>
<organism evidence="2 3">
    <name type="scientific">Lojkania enalia</name>
    <dbReference type="NCBI Taxonomy" id="147567"/>
    <lineage>
        <taxon>Eukaryota</taxon>
        <taxon>Fungi</taxon>
        <taxon>Dikarya</taxon>
        <taxon>Ascomycota</taxon>
        <taxon>Pezizomycotina</taxon>
        <taxon>Dothideomycetes</taxon>
        <taxon>Pleosporomycetidae</taxon>
        <taxon>Pleosporales</taxon>
        <taxon>Pleosporales incertae sedis</taxon>
        <taxon>Lojkania</taxon>
    </lineage>
</organism>
<accession>A0A9P4KHE3</accession>
<name>A0A9P4KHE3_9PLEO</name>
<reference evidence="3" key="1">
    <citation type="journal article" date="2020" name="Stud. Mycol.">
        <title>101 Dothideomycetes genomes: A test case for predicting lifestyles and emergence of pathogens.</title>
        <authorList>
            <person name="Haridas S."/>
            <person name="Albert R."/>
            <person name="Binder M."/>
            <person name="Bloem J."/>
            <person name="LaButti K."/>
            <person name="Salamov A."/>
            <person name="Andreopoulos B."/>
            <person name="Baker S."/>
            <person name="Barry K."/>
            <person name="Bills G."/>
            <person name="Bluhm B."/>
            <person name="Cannon C."/>
            <person name="Castanera R."/>
            <person name="Culley D."/>
            <person name="Daum C."/>
            <person name="Ezra D."/>
            <person name="Gonzalez J."/>
            <person name="Henrissat B."/>
            <person name="Kuo A."/>
            <person name="Liang C."/>
            <person name="Lipzen A."/>
            <person name="Lutzoni F."/>
            <person name="Magnuson J."/>
            <person name="Mondo S."/>
            <person name="Nolan M."/>
            <person name="Ohm R."/>
            <person name="Pangilinan J."/>
            <person name="Park H.-J."/>
            <person name="Ramirez L."/>
            <person name="Alfaro M."/>
            <person name="Sun H."/>
            <person name="Tritt A."/>
            <person name="Yoshinaga Y."/>
            <person name="Zwiers L.-H."/>
            <person name="Turgeon B."/>
            <person name="Goodwin S."/>
            <person name="Spatafora J."/>
            <person name="Crous P."/>
            <person name="Grigoriev I."/>
        </authorList>
    </citation>
    <scope>NUCLEOTIDE SEQUENCE [LARGE SCALE GENOMIC DNA]</scope>
    <source>
        <strain evidence="3">CBS 304.66</strain>
    </source>
</reference>
<feature type="region of interest" description="Disordered" evidence="1">
    <location>
        <begin position="196"/>
        <end position="215"/>
    </location>
</feature>